<dbReference type="InterPro" id="IPR051790">
    <property type="entry name" value="Cytochrome_c-biogenesis_DsbD"/>
</dbReference>
<protein>
    <submittedName>
        <fullName evidence="2">Thiol:disulfide interchange protein</fullName>
    </submittedName>
</protein>
<feature type="transmembrane region" description="Helical" evidence="1">
    <location>
        <begin position="79"/>
        <end position="100"/>
    </location>
</feature>
<evidence type="ECO:0000313" key="2">
    <source>
        <dbReference type="EMBL" id="QCI07948.1"/>
    </source>
</evidence>
<keyword evidence="2" id="KW-0934">Plastid</keyword>
<reference evidence="2" key="1">
    <citation type="journal article" date="2019" name="Mol. Phylogenet. Evol.">
        <title>Morphological evolution and classification of the red algal order Ceramiales inferred using plastid phylogenomics.</title>
        <authorList>
            <person name="Diaz-Tapia P."/>
            <person name="Pasella M.M."/>
            <person name="Verbruggen H."/>
            <person name="Maggs C.A."/>
        </authorList>
    </citation>
    <scope>NUCLEOTIDE SEQUENCE</scope>
    <source>
        <strain evidence="2">PD2953_2</strain>
    </source>
</reference>
<proteinExistence type="predicted"/>
<keyword evidence="1" id="KW-0472">Membrane</keyword>
<feature type="transmembrane region" description="Helical" evidence="1">
    <location>
        <begin position="112"/>
        <end position="136"/>
    </location>
</feature>
<keyword evidence="1" id="KW-0812">Transmembrane</keyword>
<evidence type="ECO:0000256" key="1">
    <source>
        <dbReference type="SAM" id="Phobius"/>
    </source>
</evidence>
<keyword evidence="1" id="KW-1133">Transmembrane helix</keyword>
<geneLocation type="plastid" evidence="2"/>
<sequence>MLTFAHDFYDHYQVALYYAQQKIYYILSLNIDQFRFSTSIILFCCGIFTSFTPCFISLVPLSLAYINTQSLNAKKNNKNIFICGILTSLLLLIFLLNSFHYQYAHYINNIPIISALILCFISLNLLQILNFSNIFLSLNLDILSFSNLDSQFFIQNYVIGFLIGLSALPCSTSIIFVVIFWLSHFLNIAIYYAYLFIYILGCIISLLCILNLTISYSQIYIVKFTWDLIIPLSGCIMLTLSLFNLLEKIM</sequence>
<organism evidence="2">
    <name type="scientific">Plumaria plumosa</name>
    <dbReference type="NCBI Taxonomy" id="189642"/>
    <lineage>
        <taxon>Eukaryota</taxon>
        <taxon>Rhodophyta</taxon>
        <taxon>Florideophyceae</taxon>
        <taxon>Rhodymeniophycidae</taxon>
        <taxon>Ceramiales</taxon>
        <taxon>Wrangeliaceae</taxon>
        <taxon>Plumaria</taxon>
    </lineage>
</organism>
<accession>A0A4D6WZA4</accession>
<dbReference type="PANTHER" id="PTHR31272">
    <property type="entry name" value="CYTOCHROME C-TYPE BIOGENESIS PROTEIN HI_1454-RELATED"/>
    <property type="match status" value="1"/>
</dbReference>
<feature type="transmembrane region" description="Helical" evidence="1">
    <location>
        <begin position="224"/>
        <end position="246"/>
    </location>
</feature>
<dbReference type="PANTHER" id="PTHR31272:SF9">
    <property type="entry name" value="BLL1027 PROTEIN"/>
    <property type="match status" value="1"/>
</dbReference>
<dbReference type="AlphaFoldDB" id="A0A4D6WZA4"/>
<feature type="transmembrane region" description="Helical" evidence="1">
    <location>
        <begin position="188"/>
        <end position="212"/>
    </location>
</feature>
<feature type="transmembrane region" description="Helical" evidence="1">
    <location>
        <begin position="157"/>
        <end position="182"/>
    </location>
</feature>
<dbReference type="EMBL" id="MK814704">
    <property type="protein sequence ID" value="QCI07948.1"/>
    <property type="molecule type" value="Genomic_DNA"/>
</dbReference>
<gene>
    <name evidence="2" type="primary">dsbD</name>
</gene>
<reference evidence="2" key="2">
    <citation type="submission" date="2019-04" db="EMBL/GenBank/DDBJ databases">
        <authorList>
            <person name="Pasella M."/>
        </authorList>
    </citation>
    <scope>NUCLEOTIDE SEQUENCE</scope>
    <source>
        <strain evidence="2">PD2953_2</strain>
    </source>
</reference>
<name>A0A4D6WZA4_9FLOR</name>
<feature type="transmembrane region" description="Helical" evidence="1">
    <location>
        <begin position="40"/>
        <end position="67"/>
    </location>
</feature>